<evidence type="ECO:0000256" key="1">
    <source>
        <dbReference type="SAM" id="Phobius"/>
    </source>
</evidence>
<sequence>MNDHHQESSLRTWIWLGVMLGIILFKGFLSFYVVSDMGQPTWAYRPVKDVPASSPYAVYQRLPHQQHVRGAGGE</sequence>
<dbReference type="AlphaFoldDB" id="A0A5K7Z888"/>
<name>A0A5K7Z888_9BACT</name>
<keyword evidence="1" id="KW-0472">Membrane</keyword>
<keyword evidence="1" id="KW-0812">Transmembrane</keyword>
<proteinExistence type="predicted"/>
<dbReference type="KEGG" id="dwd:DSCW_46850"/>
<evidence type="ECO:0000313" key="2">
    <source>
        <dbReference type="EMBL" id="BBO77268.1"/>
    </source>
</evidence>
<dbReference type="Proteomes" id="UP000427769">
    <property type="component" value="Chromosome"/>
</dbReference>
<dbReference type="RefSeq" id="WP_170302423.1">
    <property type="nucleotide sequence ID" value="NZ_AP021875.1"/>
</dbReference>
<accession>A0A5K7Z888</accession>
<gene>
    <name evidence="2" type="ORF">DSCW_46850</name>
</gene>
<protein>
    <submittedName>
        <fullName evidence="2">Uncharacterized protein</fullName>
    </submittedName>
</protein>
<dbReference type="EMBL" id="AP021875">
    <property type="protein sequence ID" value="BBO77268.1"/>
    <property type="molecule type" value="Genomic_DNA"/>
</dbReference>
<keyword evidence="3" id="KW-1185">Reference proteome</keyword>
<keyword evidence="1" id="KW-1133">Transmembrane helix</keyword>
<feature type="transmembrane region" description="Helical" evidence="1">
    <location>
        <begin position="12"/>
        <end position="34"/>
    </location>
</feature>
<evidence type="ECO:0000313" key="3">
    <source>
        <dbReference type="Proteomes" id="UP000427769"/>
    </source>
</evidence>
<organism evidence="2 3">
    <name type="scientific">Desulfosarcina widdelii</name>
    <dbReference type="NCBI Taxonomy" id="947919"/>
    <lineage>
        <taxon>Bacteria</taxon>
        <taxon>Pseudomonadati</taxon>
        <taxon>Thermodesulfobacteriota</taxon>
        <taxon>Desulfobacteria</taxon>
        <taxon>Desulfobacterales</taxon>
        <taxon>Desulfosarcinaceae</taxon>
        <taxon>Desulfosarcina</taxon>
    </lineage>
</organism>
<reference evidence="2 3" key="1">
    <citation type="submission" date="2019-11" db="EMBL/GenBank/DDBJ databases">
        <title>Comparative genomics of hydrocarbon-degrading Desulfosarcina strains.</title>
        <authorList>
            <person name="Watanabe M."/>
            <person name="Kojima H."/>
            <person name="Fukui M."/>
        </authorList>
    </citation>
    <scope>NUCLEOTIDE SEQUENCE [LARGE SCALE GENOMIC DNA]</scope>
    <source>
        <strain evidence="2 3">PP31</strain>
    </source>
</reference>